<proteinExistence type="predicted"/>
<keyword evidence="1" id="KW-0812">Transmembrane</keyword>
<evidence type="ECO:0000256" key="1">
    <source>
        <dbReference type="SAM" id="Phobius"/>
    </source>
</evidence>
<reference evidence="2 3" key="1">
    <citation type="submission" date="2023-10" db="EMBL/GenBank/DDBJ databases">
        <title>Complete genome sequence of Shewanella sp. DAU334.</title>
        <authorList>
            <person name="Lee Y.-S."/>
            <person name="Jeong H.-R."/>
            <person name="Hwang E.-J."/>
            <person name="Choi Y.-L."/>
            <person name="Kim G.-D."/>
        </authorList>
    </citation>
    <scope>NUCLEOTIDE SEQUENCE [LARGE SCALE GENOMIC DNA]</scope>
    <source>
        <strain evidence="2 3">DAU334</strain>
    </source>
</reference>
<keyword evidence="3" id="KW-1185">Reference proteome</keyword>
<keyword evidence="1" id="KW-1133">Transmembrane helix</keyword>
<feature type="transmembrane region" description="Helical" evidence="1">
    <location>
        <begin position="12"/>
        <end position="35"/>
    </location>
</feature>
<keyword evidence="1" id="KW-0472">Membrane</keyword>
<gene>
    <name evidence="2" type="ORF">RGE70_04275</name>
</gene>
<feature type="transmembrane region" description="Helical" evidence="1">
    <location>
        <begin position="120"/>
        <end position="144"/>
    </location>
</feature>
<organism evidence="2 3">
    <name type="scientific">Shewanella youngdeokensis</name>
    <dbReference type="NCBI Taxonomy" id="2999068"/>
    <lineage>
        <taxon>Bacteria</taxon>
        <taxon>Pseudomonadati</taxon>
        <taxon>Pseudomonadota</taxon>
        <taxon>Gammaproteobacteria</taxon>
        <taxon>Alteromonadales</taxon>
        <taxon>Shewanellaceae</taxon>
        <taxon>Shewanella</taxon>
    </lineage>
</organism>
<dbReference type="EMBL" id="CP136522">
    <property type="protein sequence ID" value="WOT06034.1"/>
    <property type="molecule type" value="Genomic_DNA"/>
</dbReference>
<protein>
    <recommendedName>
        <fullName evidence="4">DUF998 domain-containing protein</fullName>
    </recommendedName>
</protein>
<feature type="transmembrane region" description="Helical" evidence="1">
    <location>
        <begin position="93"/>
        <end position="114"/>
    </location>
</feature>
<evidence type="ECO:0000313" key="2">
    <source>
        <dbReference type="EMBL" id="WOT06034.1"/>
    </source>
</evidence>
<name>A0ABZ0K0F1_9GAMM</name>
<evidence type="ECO:0008006" key="4">
    <source>
        <dbReference type="Google" id="ProtNLM"/>
    </source>
</evidence>
<feature type="transmembrane region" description="Helical" evidence="1">
    <location>
        <begin position="55"/>
        <end position="81"/>
    </location>
</feature>
<feature type="transmembrane region" description="Helical" evidence="1">
    <location>
        <begin position="156"/>
        <end position="178"/>
    </location>
</feature>
<accession>A0ABZ0K0F1</accession>
<evidence type="ECO:0000313" key="3">
    <source>
        <dbReference type="Proteomes" id="UP001529491"/>
    </source>
</evidence>
<dbReference type="RefSeq" id="WP_310470302.1">
    <property type="nucleotide sequence ID" value="NZ_CP136522.1"/>
</dbReference>
<feature type="transmembrane region" description="Helical" evidence="1">
    <location>
        <begin position="198"/>
        <end position="223"/>
    </location>
</feature>
<sequence length="228" mass="25029">MVARTKNKVSTLAFGFGLLSIVGLLLGLLISALTFESSNGGGFNFLNHTVSELGYYGHSAYAVAINGGLFFGSLSAVLFCLFSMQVADSPWSYPFFVSLGTAFLCLSAVGLFPINVYELHIFAIELFFIFGSLSAIFYALYVFVGRGKLFSNTTSILAAMTLVSMGTFIFAPMLGFWLTDGDRAFYHEMLVERNRPTIWWPAVYEWFGLGSFVSWSSSVMLSLRPATS</sequence>
<dbReference type="Proteomes" id="UP001529491">
    <property type="component" value="Chromosome"/>
</dbReference>